<evidence type="ECO:0000256" key="7">
    <source>
        <dbReference type="SAM" id="MobiDB-lite"/>
    </source>
</evidence>
<dbReference type="STRING" id="1314785.A0A165DGX5"/>
<keyword evidence="3" id="KW-0805">Transcription regulation</keyword>
<evidence type="ECO:0000313" key="10">
    <source>
        <dbReference type="Proteomes" id="UP000076871"/>
    </source>
</evidence>
<feature type="region of interest" description="Disordered" evidence="7">
    <location>
        <begin position="138"/>
        <end position="162"/>
    </location>
</feature>
<name>A0A165DGX5_9APHY</name>
<dbReference type="PANTHER" id="PTHR11834:SF0">
    <property type="entry name" value="PROTEIN SCALLOPED"/>
    <property type="match status" value="1"/>
</dbReference>
<dbReference type="GO" id="GO:0005634">
    <property type="term" value="C:nucleus"/>
    <property type="evidence" value="ECO:0007669"/>
    <property type="project" value="UniProtKB-SubCell"/>
</dbReference>
<dbReference type="EMBL" id="KV427634">
    <property type="protein sequence ID" value="KZT04855.1"/>
    <property type="molecule type" value="Genomic_DNA"/>
</dbReference>
<feature type="compositionally biased region" description="Polar residues" evidence="7">
    <location>
        <begin position="186"/>
        <end position="200"/>
    </location>
</feature>
<evidence type="ECO:0000256" key="6">
    <source>
        <dbReference type="PROSITE-ProRule" id="PRU00505"/>
    </source>
</evidence>
<evidence type="ECO:0000259" key="8">
    <source>
        <dbReference type="PROSITE" id="PS51088"/>
    </source>
</evidence>
<feature type="region of interest" description="Disordered" evidence="7">
    <location>
        <begin position="354"/>
        <end position="373"/>
    </location>
</feature>
<comment type="similarity">
    <text evidence="2">Belongs to the TEC1 family.</text>
</comment>
<dbReference type="InterPro" id="IPR000818">
    <property type="entry name" value="TEA/ATTS_dom"/>
</dbReference>
<reference evidence="9 10" key="1">
    <citation type="journal article" date="2016" name="Mol. Biol. Evol.">
        <title>Comparative Genomics of Early-Diverging Mushroom-Forming Fungi Provides Insights into the Origins of Lignocellulose Decay Capabilities.</title>
        <authorList>
            <person name="Nagy L.G."/>
            <person name="Riley R."/>
            <person name="Tritt A."/>
            <person name="Adam C."/>
            <person name="Daum C."/>
            <person name="Floudas D."/>
            <person name="Sun H."/>
            <person name="Yadav J.S."/>
            <person name="Pangilinan J."/>
            <person name="Larsson K.H."/>
            <person name="Matsuura K."/>
            <person name="Barry K."/>
            <person name="Labutti K."/>
            <person name="Kuo R."/>
            <person name="Ohm R.A."/>
            <person name="Bhattacharya S.S."/>
            <person name="Shirouzu T."/>
            <person name="Yoshinaga Y."/>
            <person name="Martin F.M."/>
            <person name="Grigoriev I.V."/>
            <person name="Hibbett D.S."/>
        </authorList>
    </citation>
    <scope>NUCLEOTIDE SEQUENCE [LARGE SCALE GENOMIC DNA]</scope>
    <source>
        <strain evidence="9 10">93-53</strain>
    </source>
</reference>
<evidence type="ECO:0000256" key="4">
    <source>
        <dbReference type="ARBA" id="ARBA00023163"/>
    </source>
</evidence>
<organism evidence="9 10">
    <name type="scientific">Laetiporus sulphureus 93-53</name>
    <dbReference type="NCBI Taxonomy" id="1314785"/>
    <lineage>
        <taxon>Eukaryota</taxon>
        <taxon>Fungi</taxon>
        <taxon>Dikarya</taxon>
        <taxon>Basidiomycota</taxon>
        <taxon>Agaricomycotina</taxon>
        <taxon>Agaricomycetes</taxon>
        <taxon>Polyporales</taxon>
        <taxon>Laetiporus</taxon>
    </lineage>
</organism>
<keyword evidence="4" id="KW-0804">Transcription</keyword>
<protein>
    <recommendedName>
        <fullName evidence="8">TEA domain-containing protein</fullName>
    </recommendedName>
</protein>
<dbReference type="GO" id="GO:0000981">
    <property type="term" value="F:DNA-binding transcription factor activity, RNA polymerase II-specific"/>
    <property type="evidence" value="ECO:0007669"/>
    <property type="project" value="TreeGrafter"/>
</dbReference>
<dbReference type="AlphaFoldDB" id="A0A165DGX5"/>
<proteinExistence type="inferred from homology"/>
<dbReference type="RefSeq" id="XP_040762595.1">
    <property type="nucleotide sequence ID" value="XM_040909277.1"/>
</dbReference>
<dbReference type="PANTHER" id="PTHR11834">
    <property type="entry name" value="TRANSCRIPTIONAL ENHANCER FACTOR TEF RELATED"/>
    <property type="match status" value="1"/>
</dbReference>
<accession>A0A165DGX5</accession>
<dbReference type="PROSITE" id="PS51088">
    <property type="entry name" value="TEA_2"/>
    <property type="match status" value="1"/>
</dbReference>
<dbReference type="GO" id="GO:0005667">
    <property type="term" value="C:transcription regulator complex"/>
    <property type="evidence" value="ECO:0007669"/>
    <property type="project" value="TreeGrafter"/>
</dbReference>
<dbReference type="GeneID" id="63826306"/>
<feature type="region of interest" description="Disordered" evidence="7">
    <location>
        <begin position="408"/>
        <end position="448"/>
    </location>
</feature>
<dbReference type="GO" id="GO:0000978">
    <property type="term" value="F:RNA polymerase II cis-regulatory region sequence-specific DNA binding"/>
    <property type="evidence" value="ECO:0007669"/>
    <property type="project" value="TreeGrafter"/>
</dbReference>
<evidence type="ECO:0000256" key="3">
    <source>
        <dbReference type="ARBA" id="ARBA00023015"/>
    </source>
</evidence>
<sequence>MSSPASRQFAQHVRVSSTDELSYASSAKGEINETIQTIVTGRKCWKTMKGKGEVVWPPYLEAALVEGLEKYQPVESRTTRAFGRFPMRNKFISDYIFQRTGKRRTPKQVGSRLQQLRDTTEGKRILQLLSSRHIAMMQPKAERSPEQLPSSASSSGSSIPPGPPCSYVSIDVCPDSEYTYSPDPSPSLTQYSHAQGQYRTQAPRPLRALDPTVTFVSRCALQHAYSAFRVVRRDMAHSSGMGNGTLHGQAQVFAERTDLMLHSSSMTPARVWPSQMECSFLYRTPFVPGFWRALVECGDPTPYTIVQDIVRFSGNGNAPGDEHNGKDSPGGQEEVLLTVVYSFNLVHGQTRSSLLSPPLSPAHSVGTFSAESSPELGSELNDYLLYNNHTLSSTASASAPSLPLPPVHSLHHMSSSGSLEPALSSLHSSPHASGGRPGTSGGYSSAATPQLVQAGDDGYASLPPSPLDLTFAHGVQEVGVPAMSAMGMCGNAYGVEYHSHHAGPAVYTGEGTHHAHTHASMSQYNFDASFGAV</sequence>
<keyword evidence="10" id="KW-1185">Reference proteome</keyword>
<feature type="domain" description="TEA" evidence="8">
    <location>
        <begin position="49"/>
        <end position="123"/>
    </location>
</feature>
<gene>
    <name evidence="9" type="ORF">LAESUDRAFT_727724</name>
</gene>
<comment type="subcellular location">
    <subcellularLocation>
        <location evidence="1">Nucleus</location>
    </subcellularLocation>
</comment>
<feature type="DNA-binding region" description="TEA" evidence="6">
    <location>
        <begin position="49"/>
        <end position="123"/>
    </location>
</feature>
<dbReference type="Gene3D" id="6.10.20.40">
    <property type="entry name" value="TEA/ATTS domain"/>
    <property type="match status" value="1"/>
</dbReference>
<evidence type="ECO:0000256" key="1">
    <source>
        <dbReference type="ARBA" id="ARBA00004123"/>
    </source>
</evidence>
<evidence type="ECO:0000256" key="2">
    <source>
        <dbReference type="ARBA" id="ARBA00008421"/>
    </source>
</evidence>
<dbReference type="SMART" id="SM00426">
    <property type="entry name" value="TEA"/>
    <property type="match status" value="1"/>
</dbReference>
<keyword evidence="5" id="KW-0539">Nucleus</keyword>
<dbReference type="Proteomes" id="UP000076871">
    <property type="component" value="Unassembled WGS sequence"/>
</dbReference>
<dbReference type="InterPro" id="IPR038096">
    <property type="entry name" value="TEA/ATTS_sf"/>
</dbReference>
<dbReference type="InterPro" id="IPR050937">
    <property type="entry name" value="TEC1_TEAD_TF"/>
</dbReference>
<dbReference type="InParanoid" id="A0A165DGX5"/>
<dbReference type="OrthoDB" id="10006572at2759"/>
<dbReference type="Pfam" id="PF01285">
    <property type="entry name" value="TEA"/>
    <property type="match status" value="1"/>
</dbReference>
<evidence type="ECO:0000313" key="9">
    <source>
        <dbReference type="EMBL" id="KZT04855.1"/>
    </source>
</evidence>
<feature type="compositionally biased region" description="Low complexity" evidence="7">
    <location>
        <begin position="146"/>
        <end position="159"/>
    </location>
</feature>
<feature type="compositionally biased region" description="Low complexity" evidence="7">
    <location>
        <begin position="412"/>
        <end position="434"/>
    </location>
</feature>
<evidence type="ECO:0000256" key="5">
    <source>
        <dbReference type="ARBA" id="ARBA00023242"/>
    </source>
</evidence>
<feature type="region of interest" description="Disordered" evidence="7">
    <location>
        <begin position="179"/>
        <end position="200"/>
    </location>
</feature>